<dbReference type="EMBL" id="LDTC01000117">
    <property type="protein sequence ID" value="KTW09867.1"/>
    <property type="molecule type" value="Genomic_DNA"/>
</dbReference>
<reference evidence="1 2" key="1">
    <citation type="journal article" date="2016" name="Front. Microbiol.">
        <title>Genomic Resource of Rice Seed Associated Bacteria.</title>
        <authorList>
            <person name="Midha S."/>
            <person name="Bansal K."/>
            <person name="Sharma S."/>
            <person name="Kumar N."/>
            <person name="Patil P.P."/>
            <person name="Chaudhry V."/>
            <person name="Patil P.B."/>
        </authorList>
    </citation>
    <scope>NUCLEOTIDE SEQUENCE [LARGE SCALE GENOMIC DNA]</scope>
    <source>
        <strain evidence="1 2">NS258</strain>
    </source>
</reference>
<organism evidence="1 2">
    <name type="scientific">Sphingomonas sanguinis</name>
    <dbReference type="NCBI Taxonomy" id="33051"/>
    <lineage>
        <taxon>Bacteria</taxon>
        <taxon>Pseudomonadati</taxon>
        <taxon>Pseudomonadota</taxon>
        <taxon>Alphaproteobacteria</taxon>
        <taxon>Sphingomonadales</taxon>
        <taxon>Sphingomonadaceae</taxon>
        <taxon>Sphingomonas</taxon>
    </lineage>
</organism>
<proteinExistence type="predicted"/>
<dbReference type="Proteomes" id="UP000074410">
    <property type="component" value="Unassembled WGS sequence"/>
</dbReference>
<sequence>MKIRLGQQLSDRVADHRGKALRLLPTLDHRGNVVDLLRIGDRQQIAMPGLQPRRLVVMRPVEHITVTRRLQQIGRRLALRNPGAKPSRGSNAQRRQALGHLGDQATLFALAEFTLRLGIGAAMRCNFVTPIAAGLREAGTAIEYLRVQERGRLQLQPVEQVEEPPRAHAIAIVAPGVVHDVGLRLRRREFSAQAPAKVKDLVIDAQIDGDPPPLRPVIDRTIDDGTIGVAAMLGGTHRASTRAAGNGCP</sequence>
<protein>
    <submittedName>
        <fullName evidence="1">Uncharacterized protein</fullName>
    </submittedName>
</protein>
<evidence type="ECO:0000313" key="2">
    <source>
        <dbReference type="Proteomes" id="UP000074410"/>
    </source>
</evidence>
<name>A0A147J639_9SPHN</name>
<dbReference type="AlphaFoldDB" id="A0A147J639"/>
<accession>A0A147J639</accession>
<gene>
    <name evidence="1" type="ORF">NS258_14290</name>
</gene>
<comment type="caution">
    <text evidence="1">The sequence shown here is derived from an EMBL/GenBank/DDBJ whole genome shotgun (WGS) entry which is preliminary data.</text>
</comment>
<evidence type="ECO:0000313" key="1">
    <source>
        <dbReference type="EMBL" id="KTW09867.1"/>
    </source>
</evidence>
<dbReference type="PATRIC" id="fig|33051.5.peg.357"/>